<dbReference type="Pfam" id="PF07730">
    <property type="entry name" value="HisKA_3"/>
    <property type="match status" value="1"/>
</dbReference>
<protein>
    <recommendedName>
        <fullName evidence="2">histidine kinase</fullName>
        <ecNumber evidence="2">2.7.13.3</ecNumber>
    </recommendedName>
</protein>
<accession>A0ABS5Z0L4</accession>
<keyword evidence="10" id="KW-0472">Membrane</keyword>
<dbReference type="PANTHER" id="PTHR24421:SF10">
    <property type="entry name" value="NITRATE_NITRITE SENSOR PROTEIN NARQ"/>
    <property type="match status" value="1"/>
</dbReference>
<evidence type="ECO:0000259" key="12">
    <source>
        <dbReference type="Pfam" id="PF07730"/>
    </source>
</evidence>
<evidence type="ECO:0000259" key="13">
    <source>
        <dbReference type="Pfam" id="PF23539"/>
    </source>
</evidence>
<keyword evidence="3" id="KW-0597">Phosphoprotein</keyword>
<evidence type="ECO:0000256" key="1">
    <source>
        <dbReference type="ARBA" id="ARBA00000085"/>
    </source>
</evidence>
<reference evidence="14 15" key="1">
    <citation type="submission" date="2021-06" db="EMBL/GenBank/DDBJ databases">
        <title>Actinoplanes lichenicola sp. nov., and Actinoplanes ovalisporus sp. nov., isolated from lichen in Thailand.</title>
        <authorList>
            <person name="Saeng-In P."/>
            <person name="Kanchanasin P."/>
            <person name="Yuki M."/>
            <person name="Kudo T."/>
            <person name="Ohkuma M."/>
            <person name="Phongsopitanun W."/>
            <person name="Tanasupawat S."/>
        </authorList>
    </citation>
    <scope>NUCLEOTIDE SEQUENCE [LARGE SCALE GENOMIC DNA]</scope>
    <source>
        <strain evidence="14 15">NBRC 110975</strain>
    </source>
</reference>
<dbReference type="Gene3D" id="3.30.565.10">
    <property type="entry name" value="Histidine kinase-like ATPase, C-terminal domain"/>
    <property type="match status" value="1"/>
</dbReference>
<evidence type="ECO:0000256" key="9">
    <source>
        <dbReference type="SAM" id="MobiDB-lite"/>
    </source>
</evidence>
<comment type="caution">
    <text evidence="14">The sequence shown here is derived from an EMBL/GenBank/DDBJ whole genome shotgun (WGS) entry which is preliminary data.</text>
</comment>
<evidence type="ECO:0000259" key="11">
    <source>
        <dbReference type="Pfam" id="PF02518"/>
    </source>
</evidence>
<dbReference type="RefSeq" id="WP_215792190.1">
    <property type="nucleotide sequence ID" value="NZ_JAHKKG010000010.1"/>
</dbReference>
<keyword evidence="10" id="KW-0812">Transmembrane</keyword>
<dbReference type="InterPro" id="IPR011712">
    <property type="entry name" value="Sig_transdc_His_kin_sub3_dim/P"/>
</dbReference>
<dbReference type="InterPro" id="IPR003594">
    <property type="entry name" value="HATPase_dom"/>
</dbReference>
<organism evidence="14 15">
    <name type="scientific">Paractinoplanes bogorensis</name>
    <dbReference type="NCBI Taxonomy" id="1610840"/>
    <lineage>
        <taxon>Bacteria</taxon>
        <taxon>Bacillati</taxon>
        <taxon>Actinomycetota</taxon>
        <taxon>Actinomycetes</taxon>
        <taxon>Micromonosporales</taxon>
        <taxon>Micromonosporaceae</taxon>
        <taxon>Paractinoplanes</taxon>
    </lineage>
</organism>
<dbReference type="CDD" id="cd16917">
    <property type="entry name" value="HATPase_UhpB-NarQ-NarX-like"/>
    <property type="match status" value="1"/>
</dbReference>
<keyword evidence="10" id="KW-1133">Transmembrane helix</keyword>
<feature type="domain" description="Histidine kinase/HSP90-like ATPase" evidence="11">
    <location>
        <begin position="274"/>
        <end position="393"/>
    </location>
</feature>
<evidence type="ECO:0000313" key="15">
    <source>
        <dbReference type="Proteomes" id="UP001519654"/>
    </source>
</evidence>
<evidence type="ECO:0000256" key="8">
    <source>
        <dbReference type="ARBA" id="ARBA00023012"/>
    </source>
</evidence>
<dbReference type="Pfam" id="PF02518">
    <property type="entry name" value="HATPase_c"/>
    <property type="match status" value="1"/>
</dbReference>
<dbReference type="InterPro" id="IPR036890">
    <property type="entry name" value="HATPase_C_sf"/>
</dbReference>
<dbReference type="SUPFAM" id="SSF55874">
    <property type="entry name" value="ATPase domain of HSP90 chaperone/DNA topoisomerase II/histidine kinase"/>
    <property type="match status" value="1"/>
</dbReference>
<dbReference type="Pfam" id="PF23539">
    <property type="entry name" value="DUF7134"/>
    <property type="match status" value="1"/>
</dbReference>
<gene>
    <name evidence="14" type="ORF">KOI35_30930</name>
</gene>
<feature type="domain" description="Signal transduction histidine kinase subgroup 3 dimerisation and phosphoacceptor" evidence="12">
    <location>
        <begin position="174"/>
        <end position="233"/>
    </location>
</feature>
<keyword evidence="5" id="KW-0547">Nucleotide-binding</keyword>
<evidence type="ECO:0000256" key="5">
    <source>
        <dbReference type="ARBA" id="ARBA00022741"/>
    </source>
</evidence>
<evidence type="ECO:0000256" key="10">
    <source>
        <dbReference type="SAM" id="Phobius"/>
    </source>
</evidence>
<feature type="domain" description="DUF7134" evidence="13">
    <location>
        <begin position="11"/>
        <end position="159"/>
    </location>
</feature>
<sequence>MKSFLAARADHFARTRPQLVDRLVALTAWLLTAVPGAWVTGTTGLLIGTATVLPLAFRRRFPRTVLAVSAVTFALQLSLLAVPLPANLAQAIIVYTVAAHVPSLAARLTGLGLAVAGCLVAGFRWSTPPLYLANAIGIGVFLAVLSVLLWVTGNLVRGRAANLRALAETRRQNERLAAAREIHNLVAHSLTVVVVQADAGAFGDPRAALTAIGTTARSALADVREVIETLREPAPVAEPGVALDDVERIADLVRAAGVPVRVSADPGALTRLPPALLRVIREALTNVVKHAGPGAAATVDIRRAAGALRIQIDDDGSGGDRPSGGDWSGGGDRSGGDWSGGDWSGGGYGSGGPVDAATGVGIAGMSERLRELDGTLRAGPLPGRGFRVEAVVPAVFG</sequence>
<dbReference type="Gene3D" id="1.20.5.1930">
    <property type="match status" value="1"/>
</dbReference>
<dbReference type="EC" id="2.7.13.3" evidence="2"/>
<keyword evidence="8" id="KW-0902">Two-component regulatory system</keyword>
<dbReference type="InterPro" id="IPR050482">
    <property type="entry name" value="Sensor_HK_TwoCompSys"/>
</dbReference>
<comment type="catalytic activity">
    <reaction evidence="1">
        <text>ATP + protein L-histidine = ADP + protein N-phospho-L-histidine.</text>
        <dbReference type="EC" id="2.7.13.3"/>
    </reaction>
</comment>
<evidence type="ECO:0000256" key="4">
    <source>
        <dbReference type="ARBA" id="ARBA00022679"/>
    </source>
</evidence>
<feature type="compositionally biased region" description="Gly residues" evidence="9">
    <location>
        <begin position="319"/>
        <end position="351"/>
    </location>
</feature>
<proteinExistence type="predicted"/>
<name>A0ABS5Z0L4_9ACTN</name>
<feature type="region of interest" description="Disordered" evidence="9">
    <location>
        <begin position="312"/>
        <end position="351"/>
    </location>
</feature>
<keyword evidence="15" id="KW-1185">Reference proteome</keyword>
<dbReference type="Proteomes" id="UP001519654">
    <property type="component" value="Unassembled WGS sequence"/>
</dbReference>
<evidence type="ECO:0000313" key="14">
    <source>
        <dbReference type="EMBL" id="MBU2667935.1"/>
    </source>
</evidence>
<evidence type="ECO:0000256" key="3">
    <source>
        <dbReference type="ARBA" id="ARBA00022553"/>
    </source>
</evidence>
<feature type="transmembrane region" description="Helical" evidence="10">
    <location>
        <begin position="64"/>
        <end position="84"/>
    </location>
</feature>
<dbReference type="EMBL" id="JAHKKG010000010">
    <property type="protein sequence ID" value="MBU2667935.1"/>
    <property type="molecule type" value="Genomic_DNA"/>
</dbReference>
<keyword evidence="7" id="KW-0067">ATP-binding</keyword>
<dbReference type="PANTHER" id="PTHR24421">
    <property type="entry name" value="NITRATE/NITRITE SENSOR PROTEIN NARX-RELATED"/>
    <property type="match status" value="1"/>
</dbReference>
<feature type="transmembrane region" description="Helical" evidence="10">
    <location>
        <begin position="36"/>
        <end position="57"/>
    </location>
</feature>
<keyword evidence="4" id="KW-0808">Transferase</keyword>
<evidence type="ECO:0000256" key="7">
    <source>
        <dbReference type="ARBA" id="ARBA00022840"/>
    </source>
</evidence>
<evidence type="ECO:0000256" key="2">
    <source>
        <dbReference type="ARBA" id="ARBA00012438"/>
    </source>
</evidence>
<feature type="transmembrane region" description="Helical" evidence="10">
    <location>
        <begin position="104"/>
        <end position="123"/>
    </location>
</feature>
<feature type="transmembrane region" description="Helical" evidence="10">
    <location>
        <begin position="130"/>
        <end position="151"/>
    </location>
</feature>
<keyword evidence="6" id="KW-0418">Kinase</keyword>
<evidence type="ECO:0000256" key="6">
    <source>
        <dbReference type="ARBA" id="ARBA00022777"/>
    </source>
</evidence>
<dbReference type="InterPro" id="IPR055558">
    <property type="entry name" value="DUF7134"/>
</dbReference>